<accession>A0AA46DHL0</accession>
<reference evidence="1 2" key="1">
    <citation type="submission" date="2019-03" db="EMBL/GenBank/DDBJ databases">
        <title>Genomic Encyclopedia of Type Strains, Phase IV (KMG-IV): sequencing the most valuable type-strain genomes for metagenomic binning, comparative biology and taxonomic classification.</title>
        <authorList>
            <person name="Goeker M."/>
        </authorList>
    </citation>
    <scope>NUCLEOTIDE SEQUENCE [LARGE SCALE GENOMIC DNA]</scope>
    <source>
        <strain evidence="1 2">DSM 15264</strain>
    </source>
</reference>
<comment type="caution">
    <text evidence="1">The sequence shown here is derived from an EMBL/GenBank/DDBJ whole genome shotgun (WGS) entry which is preliminary data.</text>
</comment>
<dbReference type="EMBL" id="SLXF01000001">
    <property type="protein sequence ID" value="TCP09718.1"/>
    <property type="molecule type" value="Genomic_DNA"/>
</dbReference>
<evidence type="ECO:0000313" key="2">
    <source>
        <dbReference type="Proteomes" id="UP000294772"/>
    </source>
</evidence>
<sequence>MYVRMVPLPTNRGTVYINPQNVVAVERASDDSCRIQFVGASAALDVLLPQHKVVGELAGSEAPKGG</sequence>
<gene>
    <name evidence="1" type="ORF">EV676_101294</name>
</gene>
<dbReference type="AlphaFoldDB" id="A0AA46DHL0"/>
<protein>
    <submittedName>
        <fullName evidence="1">Uncharacterized protein</fullName>
    </submittedName>
</protein>
<organism evidence="1 2">
    <name type="scientific">Caldimonas thermodepolymerans</name>
    <dbReference type="NCBI Taxonomy" id="215580"/>
    <lineage>
        <taxon>Bacteria</taxon>
        <taxon>Pseudomonadati</taxon>
        <taxon>Pseudomonadota</taxon>
        <taxon>Betaproteobacteria</taxon>
        <taxon>Burkholderiales</taxon>
        <taxon>Sphaerotilaceae</taxon>
        <taxon>Caldimonas</taxon>
    </lineage>
</organism>
<proteinExistence type="predicted"/>
<name>A0AA46DHL0_9BURK</name>
<dbReference type="RefSeq" id="WP_104356444.1">
    <property type="nucleotide sequence ID" value="NZ_CALFFA010000022.1"/>
</dbReference>
<evidence type="ECO:0000313" key="1">
    <source>
        <dbReference type="EMBL" id="TCP09718.1"/>
    </source>
</evidence>
<dbReference type="Proteomes" id="UP000294772">
    <property type="component" value="Unassembled WGS sequence"/>
</dbReference>